<dbReference type="InterPro" id="IPR036259">
    <property type="entry name" value="MFS_trans_sf"/>
</dbReference>
<protein>
    <submittedName>
        <fullName evidence="8">MSFD8</fullName>
    </submittedName>
</protein>
<gene>
    <name evidence="8" type="ORF">LSAA_6</name>
</gene>
<dbReference type="PANTHER" id="PTHR23510">
    <property type="entry name" value="INNER MEMBRANE TRANSPORT PROTEIN YAJR"/>
    <property type="match status" value="1"/>
</dbReference>
<evidence type="ECO:0000256" key="1">
    <source>
        <dbReference type="ARBA" id="ARBA00004127"/>
    </source>
</evidence>
<dbReference type="PROSITE" id="PS50850">
    <property type="entry name" value="MFS"/>
    <property type="match status" value="1"/>
</dbReference>
<dbReference type="PANTHER" id="PTHR23510:SF3">
    <property type="entry name" value="MAJOR FACILITATOR SUPERFAMILY DOMAIN-CONTAINING PROTEIN 8"/>
    <property type="match status" value="1"/>
</dbReference>
<feature type="transmembrane region" description="Helical" evidence="6">
    <location>
        <begin position="16"/>
        <end position="37"/>
    </location>
</feature>
<reference evidence="8" key="1">
    <citation type="submission" date="2021-02" db="EMBL/GenBank/DDBJ databases">
        <authorList>
            <person name="Bekaert M."/>
        </authorList>
    </citation>
    <scope>NUCLEOTIDE SEQUENCE</scope>
    <source>
        <strain evidence="8">IoA-00</strain>
    </source>
</reference>
<feature type="transmembrane region" description="Helical" evidence="6">
    <location>
        <begin position="90"/>
        <end position="110"/>
    </location>
</feature>
<feature type="transmembrane region" description="Helical" evidence="6">
    <location>
        <begin position="248"/>
        <end position="268"/>
    </location>
</feature>
<evidence type="ECO:0000313" key="8">
    <source>
        <dbReference type="EMBL" id="CAF2740109.1"/>
    </source>
</evidence>
<evidence type="ECO:0000313" key="9">
    <source>
        <dbReference type="Proteomes" id="UP000675881"/>
    </source>
</evidence>
<feature type="transmembrane region" description="Helical" evidence="6">
    <location>
        <begin position="412"/>
        <end position="433"/>
    </location>
</feature>
<dbReference type="InterPro" id="IPR011701">
    <property type="entry name" value="MFS"/>
</dbReference>
<organism evidence="8 9">
    <name type="scientific">Lepeophtheirus salmonis</name>
    <name type="common">Salmon louse</name>
    <name type="synonym">Caligus salmonis</name>
    <dbReference type="NCBI Taxonomy" id="72036"/>
    <lineage>
        <taxon>Eukaryota</taxon>
        <taxon>Metazoa</taxon>
        <taxon>Ecdysozoa</taxon>
        <taxon>Arthropoda</taxon>
        <taxon>Crustacea</taxon>
        <taxon>Multicrustacea</taxon>
        <taxon>Hexanauplia</taxon>
        <taxon>Copepoda</taxon>
        <taxon>Siphonostomatoida</taxon>
        <taxon>Caligidae</taxon>
        <taxon>Lepeophtheirus</taxon>
    </lineage>
</organism>
<dbReference type="OrthoDB" id="370281at2759"/>
<dbReference type="Proteomes" id="UP000675881">
    <property type="component" value="Unassembled WGS sequence"/>
</dbReference>
<dbReference type="Gene3D" id="1.20.1250.20">
    <property type="entry name" value="MFS general substrate transporter like domains"/>
    <property type="match status" value="2"/>
</dbReference>
<dbReference type="GO" id="GO:0012505">
    <property type="term" value="C:endomembrane system"/>
    <property type="evidence" value="ECO:0007669"/>
    <property type="project" value="UniProtKB-SubCell"/>
</dbReference>
<evidence type="ECO:0000256" key="6">
    <source>
        <dbReference type="SAM" id="Phobius"/>
    </source>
</evidence>
<evidence type="ECO:0000256" key="4">
    <source>
        <dbReference type="ARBA" id="ARBA00022989"/>
    </source>
</evidence>
<dbReference type="InterPro" id="IPR020846">
    <property type="entry name" value="MFS_dom"/>
</dbReference>
<feature type="domain" description="Major facilitator superfamily (MFS) profile" evidence="7">
    <location>
        <begin position="15"/>
        <end position="486"/>
    </location>
</feature>
<dbReference type="InterPro" id="IPR051068">
    <property type="entry name" value="MFS_Domain-Containing_Protein"/>
</dbReference>
<feature type="transmembrane region" description="Helical" evidence="6">
    <location>
        <begin position="194"/>
        <end position="217"/>
    </location>
</feature>
<comment type="subcellular location">
    <subcellularLocation>
        <location evidence="1">Endomembrane system</location>
        <topology evidence="1">Multi-pass membrane protein</topology>
    </subcellularLocation>
</comment>
<feature type="transmembrane region" description="Helical" evidence="6">
    <location>
        <begin position="152"/>
        <end position="174"/>
    </location>
</feature>
<dbReference type="GO" id="GO:0005765">
    <property type="term" value="C:lysosomal membrane"/>
    <property type="evidence" value="ECO:0007669"/>
    <property type="project" value="TreeGrafter"/>
</dbReference>
<proteinExistence type="predicted"/>
<accession>A0A817F9D8</accession>
<keyword evidence="4 6" id="KW-1133">Transmembrane helix</keyword>
<dbReference type="AlphaFoldDB" id="A0A817F9D8"/>
<feature type="transmembrane region" description="Helical" evidence="6">
    <location>
        <begin position="321"/>
        <end position="341"/>
    </location>
</feature>
<feature type="transmembrane region" description="Helical" evidence="6">
    <location>
        <begin position="288"/>
        <end position="309"/>
    </location>
</feature>
<keyword evidence="2" id="KW-0813">Transport</keyword>
<dbReference type="GO" id="GO:0022857">
    <property type="term" value="F:transmembrane transporter activity"/>
    <property type="evidence" value="ECO:0007669"/>
    <property type="project" value="InterPro"/>
</dbReference>
<sequence>MNFENQTDHKLRIRSLYVIHVSMLVFSLGFSINLTGVFPYMKQLLPNISSDVILNRYGWVIAMNPLGQMIASPLLGYIFNKTNNLRMISIAMSLCYVLGNVLYAILTMIPTENGRLVGLLASRFISGFAFGIAAPMRAYISSSTYIEEKTKHLSLASLFQTMGFIIGPGIQATLTPLQCGNPPGNGAYFALDMYTVAGWLSAFMGILLLILFLPIFFRPFDVTLNEKTAYAAHNRLNPRDMILQKPDYLAAFICLFDFFVFQATFVLLETLATPLCMDQFAWSEEKTVLYLGIIMSVGGIISLICFFTIAPLSKRIDERYLYHVLGIVMMNVGRFFLFSFGSDLPPRPVSPLSGTFNSSTLNTFYFNDTVVHNVSSISFVENQDCSRSNALIPGCSYDWCDYVPALKLWQVLLSYAICSISFPYCITLCAVIFSKIIGPRPQGLWMGALASSGSLARVSGPILVSYAYKLFGINNGSFDGFEFEKF</sequence>
<comment type="caution">
    <text evidence="8">The sequence shown here is derived from an EMBL/GenBank/DDBJ whole genome shotgun (WGS) entry which is preliminary data.</text>
</comment>
<name>A0A817F9D8_LEPSM</name>
<dbReference type="SUPFAM" id="SSF103473">
    <property type="entry name" value="MFS general substrate transporter"/>
    <property type="match status" value="1"/>
</dbReference>
<feature type="transmembrane region" description="Helical" evidence="6">
    <location>
        <begin position="57"/>
        <end position="78"/>
    </location>
</feature>
<keyword evidence="5 6" id="KW-0472">Membrane</keyword>
<evidence type="ECO:0000256" key="3">
    <source>
        <dbReference type="ARBA" id="ARBA00022692"/>
    </source>
</evidence>
<keyword evidence="3 6" id="KW-0812">Transmembrane</keyword>
<evidence type="ECO:0000256" key="2">
    <source>
        <dbReference type="ARBA" id="ARBA00022448"/>
    </source>
</evidence>
<evidence type="ECO:0000256" key="5">
    <source>
        <dbReference type="ARBA" id="ARBA00023136"/>
    </source>
</evidence>
<keyword evidence="9" id="KW-1185">Reference proteome</keyword>
<dbReference type="Pfam" id="PF07690">
    <property type="entry name" value="MFS_1"/>
    <property type="match status" value="1"/>
</dbReference>
<feature type="transmembrane region" description="Helical" evidence="6">
    <location>
        <begin position="116"/>
        <end position="140"/>
    </location>
</feature>
<dbReference type="EMBL" id="CAJNVT010000001">
    <property type="protein sequence ID" value="CAF2740109.1"/>
    <property type="molecule type" value="Genomic_DNA"/>
</dbReference>
<evidence type="ECO:0000259" key="7">
    <source>
        <dbReference type="PROSITE" id="PS50850"/>
    </source>
</evidence>